<keyword evidence="7" id="KW-1185">Reference proteome</keyword>
<dbReference type="InterPro" id="IPR011251">
    <property type="entry name" value="Luciferase-like_dom"/>
</dbReference>
<dbReference type="OrthoDB" id="5172444at2"/>
<accession>E3J7Q8</accession>
<organism evidence="6 7">
    <name type="scientific">Pseudofrankia inefficax (strain DSM 45817 / CECT 9037 / DDB 130130 / EuI1c)</name>
    <name type="common">Frankia inefficax</name>
    <dbReference type="NCBI Taxonomy" id="298654"/>
    <lineage>
        <taxon>Bacteria</taxon>
        <taxon>Bacillati</taxon>
        <taxon>Actinomycetota</taxon>
        <taxon>Actinomycetes</taxon>
        <taxon>Frankiales</taxon>
        <taxon>Frankiaceae</taxon>
        <taxon>Pseudofrankia</taxon>
    </lineage>
</organism>
<dbReference type="GO" id="GO:0046306">
    <property type="term" value="P:alkanesulfonate catabolic process"/>
    <property type="evidence" value="ECO:0007669"/>
    <property type="project" value="TreeGrafter"/>
</dbReference>
<dbReference type="PANTHER" id="PTHR42847:SF4">
    <property type="entry name" value="ALKANESULFONATE MONOOXYGENASE-RELATED"/>
    <property type="match status" value="1"/>
</dbReference>
<dbReference type="InterPro" id="IPR019921">
    <property type="entry name" value="Lucif-like_OxRdtase_Rv2161c"/>
</dbReference>
<dbReference type="STRING" id="298654.FraEuI1c_2785"/>
<dbReference type="InParanoid" id="E3J7Q8"/>
<evidence type="ECO:0000313" key="7">
    <source>
        <dbReference type="Proteomes" id="UP000002484"/>
    </source>
</evidence>
<dbReference type="PANTHER" id="PTHR42847">
    <property type="entry name" value="ALKANESULFONATE MONOOXYGENASE"/>
    <property type="match status" value="1"/>
</dbReference>
<dbReference type="Pfam" id="PF00296">
    <property type="entry name" value="Bac_luciferase"/>
    <property type="match status" value="1"/>
</dbReference>
<dbReference type="KEGG" id="fri:FraEuI1c_2785"/>
<evidence type="ECO:0000256" key="3">
    <source>
        <dbReference type="ARBA" id="ARBA00023002"/>
    </source>
</evidence>
<dbReference type="HOGENOM" id="CLU_027853_7_1_11"/>
<dbReference type="InterPro" id="IPR050172">
    <property type="entry name" value="SsuD_RutA_monooxygenase"/>
</dbReference>
<keyword evidence="2" id="KW-0288">FMN</keyword>
<dbReference type="GO" id="GO:0008726">
    <property type="term" value="F:alkanesulfonate monooxygenase activity"/>
    <property type="evidence" value="ECO:0007669"/>
    <property type="project" value="TreeGrafter"/>
</dbReference>
<evidence type="ECO:0000256" key="1">
    <source>
        <dbReference type="ARBA" id="ARBA00022630"/>
    </source>
</evidence>
<keyword evidence="3" id="KW-0560">Oxidoreductase</keyword>
<dbReference type="RefSeq" id="WP_013423930.1">
    <property type="nucleotide sequence ID" value="NC_014666.1"/>
</dbReference>
<dbReference type="Proteomes" id="UP000002484">
    <property type="component" value="Chromosome"/>
</dbReference>
<dbReference type="AlphaFoldDB" id="E3J7Q8"/>
<gene>
    <name evidence="6" type="ordered locus">FraEuI1c_2785</name>
</gene>
<dbReference type="EMBL" id="CP002299">
    <property type="protein sequence ID" value="ADP80812.1"/>
    <property type="molecule type" value="Genomic_DNA"/>
</dbReference>
<protein>
    <submittedName>
        <fullName evidence="6">Putative F420-dependent oxidoreductase</fullName>
    </submittedName>
</protein>
<evidence type="ECO:0000256" key="2">
    <source>
        <dbReference type="ARBA" id="ARBA00022643"/>
    </source>
</evidence>
<keyword evidence="1" id="KW-0285">Flavoprotein</keyword>
<reference evidence="6 7" key="1">
    <citation type="submission" date="2010-10" db="EMBL/GenBank/DDBJ databases">
        <title>Complete sequence of Frankia sp. EuI1c.</title>
        <authorList>
            <consortium name="US DOE Joint Genome Institute"/>
            <person name="Lucas S."/>
            <person name="Copeland A."/>
            <person name="Lapidus A."/>
            <person name="Cheng J.-F."/>
            <person name="Bruce D."/>
            <person name="Goodwin L."/>
            <person name="Pitluck S."/>
            <person name="Chertkov O."/>
            <person name="Detter J.C."/>
            <person name="Han C."/>
            <person name="Tapia R."/>
            <person name="Land M."/>
            <person name="Hauser L."/>
            <person name="Jeffries C."/>
            <person name="Kyrpides N."/>
            <person name="Ivanova N."/>
            <person name="Mikhailova N."/>
            <person name="Beauchemin N."/>
            <person name="Sen A."/>
            <person name="Sur S.A."/>
            <person name="Gtari M."/>
            <person name="Wall L."/>
            <person name="Tisa L."/>
            <person name="Woyke T."/>
        </authorList>
    </citation>
    <scope>NUCLEOTIDE SEQUENCE [LARGE SCALE GENOMIC DNA]</scope>
    <source>
        <strain evidence="7">DSM 45817 / CECT 9037 / EuI1c</strain>
    </source>
</reference>
<dbReference type="NCBIfam" id="TIGR03619">
    <property type="entry name" value="F420_Rv2161c"/>
    <property type="match status" value="1"/>
</dbReference>
<dbReference type="eggNOG" id="COG2141">
    <property type="taxonomic scope" value="Bacteria"/>
</dbReference>
<keyword evidence="4" id="KW-0503">Monooxygenase</keyword>
<evidence type="ECO:0000259" key="5">
    <source>
        <dbReference type="Pfam" id="PF00296"/>
    </source>
</evidence>
<sequence>MRFFFAYPETAGLDGDLLESGAVDEVARAAERAGFDGMSFTEHPIPGARWLAGGGHQTLDPFVALGFAAAATTRLLLLTHLSVGPYRNPFLLAKAAATVDRLSGGRFVLGLGAGYQKSEFYALGVDFDERNALFDELLAVLPLHWRGEPFSFHGRHFDARDVIARPRPTQNPIPIWIGGNARRSRLRAADHAQGWMPMPGGPELSTTARTAGIAGAAMLARLITEVQDRAATQGRGPVEIAWMYPDPSLGTDPGVEADRHHAAIAELERIGVTSLFVSTPRGSAEATLGFLDVFGGEYLR</sequence>
<evidence type="ECO:0000313" key="6">
    <source>
        <dbReference type="EMBL" id="ADP80812.1"/>
    </source>
</evidence>
<feature type="domain" description="Luciferase-like" evidence="5">
    <location>
        <begin position="22"/>
        <end position="211"/>
    </location>
</feature>
<proteinExistence type="predicted"/>
<name>E3J7Q8_PSEI1</name>
<dbReference type="SUPFAM" id="SSF51679">
    <property type="entry name" value="Bacterial luciferase-like"/>
    <property type="match status" value="1"/>
</dbReference>
<evidence type="ECO:0000256" key="4">
    <source>
        <dbReference type="ARBA" id="ARBA00023033"/>
    </source>
</evidence>
<dbReference type="InterPro" id="IPR036661">
    <property type="entry name" value="Luciferase-like_sf"/>
</dbReference>
<dbReference type="Gene3D" id="3.20.20.30">
    <property type="entry name" value="Luciferase-like domain"/>
    <property type="match status" value="1"/>
</dbReference>